<evidence type="ECO:0000313" key="3">
    <source>
        <dbReference type="Proteomes" id="UP000054342"/>
    </source>
</evidence>
<evidence type="ECO:0000256" key="1">
    <source>
        <dbReference type="SAM" id="Phobius"/>
    </source>
</evidence>
<keyword evidence="1" id="KW-0812">Transmembrane</keyword>
<keyword evidence="1" id="KW-1133">Transmembrane helix</keyword>
<keyword evidence="1" id="KW-0472">Membrane</keyword>
<feature type="transmembrane region" description="Helical" evidence="1">
    <location>
        <begin position="80"/>
        <end position="100"/>
    </location>
</feature>
<sequence length="128" mass="13351">MAALSSFFKVGSAFALITGTSDVLLGVGIVERTTGVSFPVNSAAAVFADSQIRFLGGMWAGWGAMLWWASNDLRTRRVPLAILGAVMVLSGIGRSISGVLHGFGSGLVVGATAVELVVPPVIWIFGRW</sequence>
<feature type="transmembrane region" description="Helical" evidence="1">
    <location>
        <begin position="106"/>
        <end position="126"/>
    </location>
</feature>
<reference evidence="2 3" key="1">
    <citation type="submission" date="2015-01" db="EMBL/GenBank/DDBJ databases">
        <title>The Genome Sequence of Exophiala xenobiotica CBS118157.</title>
        <authorList>
            <consortium name="The Broad Institute Genomics Platform"/>
            <person name="Cuomo C."/>
            <person name="de Hoog S."/>
            <person name="Gorbushina A."/>
            <person name="Stielow B."/>
            <person name="Teixiera M."/>
            <person name="Abouelleil A."/>
            <person name="Chapman S.B."/>
            <person name="Priest M."/>
            <person name="Young S.K."/>
            <person name="Wortman J."/>
            <person name="Nusbaum C."/>
            <person name="Birren B."/>
        </authorList>
    </citation>
    <scope>NUCLEOTIDE SEQUENCE [LARGE SCALE GENOMIC DNA]</scope>
    <source>
        <strain evidence="2 3">CBS 118157</strain>
    </source>
</reference>
<dbReference type="Pfam" id="PF14248">
    <property type="entry name" value="DUF4345"/>
    <property type="match status" value="1"/>
</dbReference>
<accession>A0A0D2D1E4</accession>
<dbReference type="InterPro" id="IPR025597">
    <property type="entry name" value="DUF4345"/>
</dbReference>
<proteinExistence type="predicted"/>
<keyword evidence="3" id="KW-1185">Reference proteome</keyword>
<dbReference type="OrthoDB" id="5141409at2759"/>
<dbReference type="RefSeq" id="XP_013316831.1">
    <property type="nucleotide sequence ID" value="XM_013461377.1"/>
</dbReference>
<dbReference type="Proteomes" id="UP000054342">
    <property type="component" value="Unassembled WGS sequence"/>
</dbReference>
<gene>
    <name evidence="2" type="ORF">PV05_04921</name>
</gene>
<evidence type="ECO:0000313" key="2">
    <source>
        <dbReference type="EMBL" id="KIW56247.1"/>
    </source>
</evidence>
<dbReference type="HOGENOM" id="CLU_145600_0_0_1"/>
<dbReference type="GeneID" id="25326829"/>
<evidence type="ECO:0008006" key="4">
    <source>
        <dbReference type="Google" id="ProtNLM"/>
    </source>
</evidence>
<organism evidence="2 3">
    <name type="scientific">Exophiala xenobiotica</name>
    <dbReference type="NCBI Taxonomy" id="348802"/>
    <lineage>
        <taxon>Eukaryota</taxon>
        <taxon>Fungi</taxon>
        <taxon>Dikarya</taxon>
        <taxon>Ascomycota</taxon>
        <taxon>Pezizomycotina</taxon>
        <taxon>Eurotiomycetes</taxon>
        <taxon>Chaetothyriomycetidae</taxon>
        <taxon>Chaetothyriales</taxon>
        <taxon>Herpotrichiellaceae</taxon>
        <taxon>Exophiala</taxon>
    </lineage>
</organism>
<dbReference type="EMBL" id="KN847319">
    <property type="protein sequence ID" value="KIW56247.1"/>
    <property type="molecule type" value="Genomic_DNA"/>
</dbReference>
<protein>
    <recommendedName>
        <fullName evidence="4">DUF4345 domain-containing protein</fullName>
    </recommendedName>
</protein>
<feature type="transmembrane region" description="Helical" evidence="1">
    <location>
        <begin position="50"/>
        <end position="68"/>
    </location>
</feature>
<name>A0A0D2D1E4_9EURO</name>
<dbReference type="AlphaFoldDB" id="A0A0D2D1E4"/>
<feature type="transmembrane region" description="Helical" evidence="1">
    <location>
        <begin position="7"/>
        <end position="30"/>
    </location>
</feature>